<dbReference type="Gene3D" id="1.10.443.10">
    <property type="entry name" value="Intergrase catalytic core"/>
    <property type="match status" value="1"/>
</dbReference>
<dbReference type="EMBL" id="CP045490">
    <property type="protein sequence ID" value="QFU84822.1"/>
    <property type="molecule type" value="Genomic_DNA"/>
</dbReference>
<dbReference type="AlphaFoldDB" id="A0A5P9P9P5"/>
<protein>
    <submittedName>
        <fullName evidence="7">Tyrosine-type recombinase/integrase</fullName>
    </submittedName>
</protein>
<geneLocation type="plasmid" evidence="7 8">
    <name>unnamed2</name>
</geneLocation>
<dbReference type="RefSeq" id="WP_152944381.1">
    <property type="nucleotide sequence ID" value="NZ_CP045490.1"/>
</dbReference>
<organism evidence="7 8">
    <name type="scientific">Natronorubrum aibiense</name>
    <dbReference type="NCBI Taxonomy" id="348826"/>
    <lineage>
        <taxon>Archaea</taxon>
        <taxon>Methanobacteriati</taxon>
        <taxon>Methanobacteriota</taxon>
        <taxon>Stenosarchaea group</taxon>
        <taxon>Halobacteria</taxon>
        <taxon>Halobacteriales</taxon>
        <taxon>Natrialbaceae</taxon>
        <taxon>Natronorubrum</taxon>
    </lineage>
</organism>
<evidence type="ECO:0000259" key="5">
    <source>
        <dbReference type="PROSITE" id="PS51898"/>
    </source>
</evidence>
<dbReference type="CDD" id="cd00397">
    <property type="entry name" value="DNA_BRE_C"/>
    <property type="match status" value="1"/>
</dbReference>
<keyword evidence="2 4" id="KW-0238">DNA-binding</keyword>
<dbReference type="GO" id="GO:0003677">
    <property type="term" value="F:DNA binding"/>
    <property type="evidence" value="ECO:0007669"/>
    <property type="project" value="UniProtKB-UniRule"/>
</dbReference>
<dbReference type="OrthoDB" id="194919at2157"/>
<dbReference type="PROSITE" id="PS51898">
    <property type="entry name" value="TYR_RECOMBINASE"/>
    <property type="match status" value="1"/>
</dbReference>
<reference evidence="7 8" key="1">
    <citation type="journal article" date="2007" name="Int. J. Syst. Evol. Microbiol.">
        <title>Natronorubrum sulfidifaciens sp. nov., an extremely haloalkaliphilic archaeon isolated from Aiding salt lake in Xin-Jiang, China.</title>
        <authorList>
            <person name="Cui H.L."/>
            <person name="Tohty D."/>
            <person name="Liu H.C."/>
            <person name="Liu S.J."/>
            <person name="Oren A."/>
            <person name="Zhou P.J."/>
        </authorList>
    </citation>
    <scope>NUCLEOTIDE SEQUENCE [LARGE SCALE GENOMIC DNA]</scope>
    <source>
        <strain evidence="7 8">7-3</strain>
        <plasmid evidence="7">unnamed2</plasmid>
    </source>
</reference>
<accession>A0A5P9P9P5</accession>
<evidence type="ECO:0000259" key="6">
    <source>
        <dbReference type="PROSITE" id="PS51900"/>
    </source>
</evidence>
<dbReference type="KEGG" id="nas:GCU68_20210"/>
<dbReference type="Proteomes" id="UP000326170">
    <property type="component" value="Plasmid unnamed2"/>
</dbReference>
<sequence>MDPSNSAATPGGHPLETTIDDFLESGNKAGNYRDALERVLTQWRQRLEQRDIETVEEIDKRTMASYAQYLSRRVDAGKSRTVDGGITAATAWTYYDYVSSYLSYCVRWDYLEENPAQKGIALDELPPRPTNKSGDQQFWSVDDRQALLRYVDDRAHRAVDERGTGALEELRDRALSYVLAYSGVRGGEILADPRDERRNGLRWQDVDLENNQLLVLGKNQQFEEAQLPAQCHGPLERLETALEPSSPEWPVFVTSHAPSLYGVLPDDVDPSAGEPLELCRSHDIVPPSLSTNGGRSVLKRLCDEVDLEVDGEYLKPHGARRGVGEAVYRERGPAAAQRALRHADPRTTSEMYAHIEASELAEEVGDVFENE</sequence>
<dbReference type="SUPFAM" id="SSF56349">
    <property type="entry name" value="DNA breaking-rejoining enzymes"/>
    <property type="match status" value="1"/>
</dbReference>
<dbReference type="InterPro" id="IPR011010">
    <property type="entry name" value="DNA_brk_join_enz"/>
</dbReference>
<dbReference type="InterPro" id="IPR010998">
    <property type="entry name" value="Integrase_recombinase_N"/>
</dbReference>
<dbReference type="Pfam" id="PF00589">
    <property type="entry name" value="Phage_integrase"/>
    <property type="match status" value="1"/>
</dbReference>
<evidence type="ECO:0000256" key="4">
    <source>
        <dbReference type="PROSITE-ProRule" id="PRU01248"/>
    </source>
</evidence>
<dbReference type="GeneID" id="42303385"/>
<name>A0A5P9P9P5_9EURY</name>
<evidence type="ECO:0000313" key="7">
    <source>
        <dbReference type="EMBL" id="QFU84822.1"/>
    </source>
</evidence>
<evidence type="ECO:0000256" key="1">
    <source>
        <dbReference type="ARBA" id="ARBA00022908"/>
    </source>
</evidence>
<dbReference type="InterPro" id="IPR044068">
    <property type="entry name" value="CB"/>
</dbReference>
<dbReference type="GO" id="GO:0006310">
    <property type="term" value="P:DNA recombination"/>
    <property type="evidence" value="ECO:0007669"/>
    <property type="project" value="UniProtKB-KW"/>
</dbReference>
<keyword evidence="7" id="KW-0614">Plasmid</keyword>
<keyword evidence="8" id="KW-1185">Reference proteome</keyword>
<proteinExistence type="predicted"/>
<evidence type="ECO:0000256" key="2">
    <source>
        <dbReference type="ARBA" id="ARBA00023125"/>
    </source>
</evidence>
<dbReference type="PANTHER" id="PTHR30349">
    <property type="entry name" value="PHAGE INTEGRASE-RELATED"/>
    <property type="match status" value="1"/>
</dbReference>
<dbReference type="GO" id="GO:0015074">
    <property type="term" value="P:DNA integration"/>
    <property type="evidence" value="ECO:0007669"/>
    <property type="project" value="UniProtKB-KW"/>
</dbReference>
<dbReference type="PROSITE" id="PS51900">
    <property type="entry name" value="CB"/>
    <property type="match status" value="1"/>
</dbReference>
<dbReference type="PANTHER" id="PTHR30349:SF41">
    <property type="entry name" value="INTEGRASE_RECOMBINASE PROTEIN MJ0367-RELATED"/>
    <property type="match status" value="1"/>
</dbReference>
<evidence type="ECO:0000313" key="8">
    <source>
        <dbReference type="Proteomes" id="UP000326170"/>
    </source>
</evidence>
<evidence type="ECO:0000256" key="3">
    <source>
        <dbReference type="ARBA" id="ARBA00023172"/>
    </source>
</evidence>
<dbReference type="Gene3D" id="1.10.150.130">
    <property type="match status" value="1"/>
</dbReference>
<keyword evidence="1" id="KW-0229">DNA integration</keyword>
<keyword evidence="3" id="KW-0233">DNA recombination</keyword>
<feature type="domain" description="Tyr recombinase" evidence="5">
    <location>
        <begin position="134"/>
        <end position="365"/>
    </location>
</feature>
<dbReference type="InterPro" id="IPR013762">
    <property type="entry name" value="Integrase-like_cat_sf"/>
</dbReference>
<dbReference type="InterPro" id="IPR050090">
    <property type="entry name" value="Tyrosine_recombinase_XerCD"/>
</dbReference>
<dbReference type="InterPro" id="IPR002104">
    <property type="entry name" value="Integrase_catalytic"/>
</dbReference>
<feature type="domain" description="Core-binding (CB)" evidence="6">
    <location>
        <begin position="13"/>
        <end position="106"/>
    </location>
</feature>
<gene>
    <name evidence="7" type="ORF">GCU68_20210</name>
</gene>